<name>A0A8K0GHB1_IGNLU</name>
<feature type="chain" id="PRO_5035440991" evidence="1">
    <location>
        <begin position="20"/>
        <end position="190"/>
    </location>
</feature>
<comment type="caution">
    <text evidence="2">The sequence shown here is derived from an EMBL/GenBank/DDBJ whole genome shotgun (WGS) entry which is preliminary data.</text>
</comment>
<reference evidence="2" key="1">
    <citation type="submission" date="2019-08" db="EMBL/GenBank/DDBJ databases">
        <title>The genome of the North American firefly Photinus pyralis.</title>
        <authorList>
            <consortium name="Photinus pyralis genome working group"/>
            <person name="Fallon T.R."/>
            <person name="Sander Lower S.E."/>
            <person name="Weng J.-K."/>
        </authorList>
    </citation>
    <scope>NUCLEOTIDE SEQUENCE</scope>
    <source>
        <strain evidence="2">TRF0915ILg1</strain>
        <tissue evidence="2">Whole body</tissue>
    </source>
</reference>
<organism evidence="2 3">
    <name type="scientific">Ignelater luminosus</name>
    <name type="common">Cucubano</name>
    <name type="synonym">Pyrophorus luminosus</name>
    <dbReference type="NCBI Taxonomy" id="2038154"/>
    <lineage>
        <taxon>Eukaryota</taxon>
        <taxon>Metazoa</taxon>
        <taxon>Ecdysozoa</taxon>
        <taxon>Arthropoda</taxon>
        <taxon>Hexapoda</taxon>
        <taxon>Insecta</taxon>
        <taxon>Pterygota</taxon>
        <taxon>Neoptera</taxon>
        <taxon>Endopterygota</taxon>
        <taxon>Coleoptera</taxon>
        <taxon>Polyphaga</taxon>
        <taxon>Elateriformia</taxon>
        <taxon>Elateroidea</taxon>
        <taxon>Elateridae</taxon>
        <taxon>Agrypninae</taxon>
        <taxon>Pyrophorini</taxon>
        <taxon>Ignelater</taxon>
    </lineage>
</organism>
<gene>
    <name evidence="2" type="ORF">ILUMI_04505</name>
</gene>
<dbReference type="AlphaFoldDB" id="A0A8K0GHB1"/>
<accession>A0A8K0GHB1</accession>
<keyword evidence="3" id="KW-1185">Reference proteome</keyword>
<evidence type="ECO:0000313" key="3">
    <source>
        <dbReference type="Proteomes" id="UP000801492"/>
    </source>
</evidence>
<dbReference type="Proteomes" id="UP000801492">
    <property type="component" value="Unassembled WGS sequence"/>
</dbReference>
<sequence>MTILQEFLGLFFIFQAISAKVDNNKNDTVKNLTLRDAFLKNHDSLKTDFRMYHPNSTVDEEEPSSRMFSSYVLNTVANCAQGLLGWGCGACGWRCSETGEAIRELREAAKYRPSFPRDTVNYVTPGPHPSPGASVAIVPNVDFIGYIWGRIRISAAQLQQNCFLFNNCRVPENKRHENHNRPSAGRRRRR</sequence>
<keyword evidence="1" id="KW-0732">Signal</keyword>
<evidence type="ECO:0000256" key="1">
    <source>
        <dbReference type="SAM" id="SignalP"/>
    </source>
</evidence>
<protein>
    <submittedName>
        <fullName evidence="2">Uncharacterized protein</fullName>
    </submittedName>
</protein>
<dbReference type="EMBL" id="VTPC01001511">
    <property type="protein sequence ID" value="KAF2901692.1"/>
    <property type="molecule type" value="Genomic_DNA"/>
</dbReference>
<feature type="signal peptide" evidence="1">
    <location>
        <begin position="1"/>
        <end position="19"/>
    </location>
</feature>
<evidence type="ECO:0000313" key="2">
    <source>
        <dbReference type="EMBL" id="KAF2901692.1"/>
    </source>
</evidence>
<proteinExistence type="predicted"/>